<feature type="transmembrane region" description="Helical" evidence="8">
    <location>
        <begin position="61"/>
        <end position="83"/>
    </location>
</feature>
<sequence length="268" mass="30243">MHNQRKLLSIPYYLWIALFVIGPVFLLLFQSFQGLDGQFTFSNIQTYFTSSVYLTMTAQSFLYAFLITVITLLISYPAAYFLTQTKHKQLWLLVLILPTWINILLKTYAFIGILSQTGVVNQFLEATGIGAQSLLFTRMSFLIVATYIELPFMLLPIFNALDEIDPSLVFASRDLGASEWETFKTVIFPLSLSGVRSGVQAVFIPSLSLFMLTRLIAGNRVMTLGTAIEQHFLVTQNWGMGATMGIVLIIIMFVVMFLTGKRKKGARR</sequence>
<evidence type="ECO:0000256" key="7">
    <source>
        <dbReference type="ARBA" id="ARBA00023136"/>
    </source>
</evidence>
<feature type="domain" description="ABC transmembrane type-1" evidence="9">
    <location>
        <begin position="57"/>
        <end position="259"/>
    </location>
</feature>
<feature type="transmembrane region" description="Helical" evidence="8">
    <location>
        <begin position="90"/>
        <end position="115"/>
    </location>
</feature>
<dbReference type="PANTHER" id="PTHR42929">
    <property type="entry name" value="INNER MEMBRANE ABC TRANSPORTER PERMEASE PROTEIN YDCU-RELATED-RELATED"/>
    <property type="match status" value="1"/>
</dbReference>
<dbReference type="InterPro" id="IPR035906">
    <property type="entry name" value="MetI-like_sf"/>
</dbReference>
<evidence type="ECO:0000256" key="3">
    <source>
        <dbReference type="ARBA" id="ARBA00022448"/>
    </source>
</evidence>
<name>A0ABN0X601_9LACT</name>
<comment type="similarity">
    <text evidence="2">Belongs to the binding-protein-dependent transport system permease family. CysTW subfamily.</text>
</comment>
<evidence type="ECO:0000259" key="9">
    <source>
        <dbReference type="PROSITE" id="PS50928"/>
    </source>
</evidence>
<evidence type="ECO:0000256" key="1">
    <source>
        <dbReference type="ARBA" id="ARBA00004651"/>
    </source>
</evidence>
<evidence type="ECO:0000256" key="5">
    <source>
        <dbReference type="ARBA" id="ARBA00022692"/>
    </source>
</evidence>
<dbReference type="Proteomes" id="UP001501166">
    <property type="component" value="Unassembled WGS sequence"/>
</dbReference>
<keyword evidence="6 8" id="KW-1133">Transmembrane helix</keyword>
<proteinExistence type="inferred from homology"/>
<evidence type="ECO:0000313" key="10">
    <source>
        <dbReference type="EMBL" id="GAA0355895.1"/>
    </source>
</evidence>
<keyword evidence="3" id="KW-0813">Transport</keyword>
<keyword evidence="4" id="KW-1003">Cell membrane</keyword>
<accession>A0ABN0X601</accession>
<dbReference type="EMBL" id="BAAACW010000039">
    <property type="protein sequence ID" value="GAA0355895.1"/>
    <property type="molecule type" value="Genomic_DNA"/>
</dbReference>
<dbReference type="SUPFAM" id="SSF161098">
    <property type="entry name" value="MetI-like"/>
    <property type="match status" value="1"/>
</dbReference>
<dbReference type="PROSITE" id="PS50928">
    <property type="entry name" value="ABC_TM1"/>
    <property type="match status" value="1"/>
</dbReference>
<dbReference type="RefSeq" id="WP_343753882.1">
    <property type="nucleotide sequence ID" value="NZ_BAAACW010000039.1"/>
</dbReference>
<comment type="caution">
    <text evidence="10">The sequence shown here is derived from an EMBL/GenBank/DDBJ whole genome shotgun (WGS) entry which is preliminary data.</text>
</comment>
<protein>
    <submittedName>
        <fullName evidence="10">ABC transporter permease</fullName>
    </submittedName>
</protein>
<feature type="transmembrane region" description="Helical" evidence="8">
    <location>
        <begin position="135"/>
        <end position="158"/>
    </location>
</feature>
<feature type="transmembrane region" description="Helical" evidence="8">
    <location>
        <begin position="12"/>
        <end position="32"/>
    </location>
</feature>
<dbReference type="InterPro" id="IPR000515">
    <property type="entry name" value="MetI-like"/>
</dbReference>
<keyword evidence="7 8" id="KW-0472">Membrane</keyword>
<keyword evidence="5 8" id="KW-0812">Transmembrane</keyword>
<evidence type="ECO:0000256" key="2">
    <source>
        <dbReference type="ARBA" id="ARBA00007069"/>
    </source>
</evidence>
<feature type="transmembrane region" description="Helical" evidence="8">
    <location>
        <begin position="198"/>
        <end position="217"/>
    </location>
</feature>
<evidence type="ECO:0000256" key="6">
    <source>
        <dbReference type="ARBA" id="ARBA00022989"/>
    </source>
</evidence>
<reference evidence="10 11" key="1">
    <citation type="journal article" date="2019" name="Int. J. Syst. Evol. Microbiol.">
        <title>The Global Catalogue of Microorganisms (GCM) 10K type strain sequencing project: providing services to taxonomists for standard genome sequencing and annotation.</title>
        <authorList>
            <consortium name="The Broad Institute Genomics Platform"/>
            <consortium name="The Broad Institute Genome Sequencing Center for Infectious Disease"/>
            <person name="Wu L."/>
            <person name="Ma J."/>
        </authorList>
    </citation>
    <scope>NUCLEOTIDE SEQUENCE [LARGE SCALE GENOMIC DNA]</scope>
    <source>
        <strain evidence="10 11">JCM 12662</strain>
    </source>
</reference>
<dbReference type="Gene3D" id="1.10.3720.10">
    <property type="entry name" value="MetI-like"/>
    <property type="match status" value="1"/>
</dbReference>
<gene>
    <name evidence="10" type="ORF">GCM10008932_06090</name>
</gene>
<dbReference type="CDD" id="cd06261">
    <property type="entry name" value="TM_PBP2"/>
    <property type="match status" value="1"/>
</dbReference>
<dbReference type="PANTHER" id="PTHR42929:SF1">
    <property type="entry name" value="INNER MEMBRANE ABC TRANSPORTER PERMEASE PROTEIN YDCU-RELATED"/>
    <property type="match status" value="1"/>
</dbReference>
<evidence type="ECO:0000256" key="8">
    <source>
        <dbReference type="SAM" id="Phobius"/>
    </source>
</evidence>
<organism evidence="10 11">
    <name type="scientific">Alkalibacterium iburiense</name>
    <dbReference type="NCBI Taxonomy" id="290589"/>
    <lineage>
        <taxon>Bacteria</taxon>
        <taxon>Bacillati</taxon>
        <taxon>Bacillota</taxon>
        <taxon>Bacilli</taxon>
        <taxon>Lactobacillales</taxon>
        <taxon>Carnobacteriaceae</taxon>
        <taxon>Alkalibacterium</taxon>
    </lineage>
</organism>
<comment type="subcellular location">
    <subcellularLocation>
        <location evidence="1">Cell membrane</location>
        <topology evidence="1">Multi-pass membrane protein</topology>
    </subcellularLocation>
</comment>
<evidence type="ECO:0000313" key="11">
    <source>
        <dbReference type="Proteomes" id="UP001501166"/>
    </source>
</evidence>
<evidence type="ECO:0000256" key="4">
    <source>
        <dbReference type="ARBA" id="ARBA00022475"/>
    </source>
</evidence>
<feature type="transmembrane region" description="Helical" evidence="8">
    <location>
        <begin position="237"/>
        <end position="258"/>
    </location>
</feature>
<keyword evidence="11" id="KW-1185">Reference proteome</keyword>